<name>A0AC35U0T3_9BILA</name>
<dbReference type="WBParaSite" id="RSKR_0000618400.1">
    <property type="protein sequence ID" value="RSKR_0000618400.1"/>
    <property type="gene ID" value="RSKR_0000618400"/>
</dbReference>
<organism evidence="1 2">
    <name type="scientific">Rhabditophanes sp. KR3021</name>
    <dbReference type="NCBI Taxonomy" id="114890"/>
    <lineage>
        <taxon>Eukaryota</taxon>
        <taxon>Metazoa</taxon>
        <taxon>Ecdysozoa</taxon>
        <taxon>Nematoda</taxon>
        <taxon>Chromadorea</taxon>
        <taxon>Rhabditida</taxon>
        <taxon>Tylenchina</taxon>
        <taxon>Panagrolaimomorpha</taxon>
        <taxon>Strongyloidoidea</taxon>
        <taxon>Alloionematidae</taxon>
        <taxon>Rhabditophanes</taxon>
    </lineage>
</organism>
<evidence type="ECO:0000313" key="1">
    <source>
        <dbReference type="Proteomes" id="UP000095286"/>
    </source>
</evidence>
<proteinExistence type="predicted"/>
<dbReference type="Proteomes" id="UP000095286">
    <property type="component" value="Unplaced"/>
</dbReference>
<reference evidence="2" key="1">
    <citation type="submission" date="2016-11" db="UniProtKB">
        <authorList>
            <consortium name="WormBaseParasite"/>
        </authorList>
    </citation>
    <scope>IDENTIFICATION</scope>
    <source>
        <strain evidence="2">KR3021</strain>
    </source>
</reference>
<evidence type="ECO:0000313" key="2">
    <source>
        <dbReference type="WBParaSite" id="RSKR_0000618400.1"/>
    </source>
</evidence>
<sequence>MSHLQIAKTLKHVRAFLPGALSLNLHQAETNIVKTRLDQLFDHAVLGGKNTRSRLLVDSYSKLKPSASVQEMDNVSQVAVTIEMLQAFLLIVDDIMDDSKLRRGKECWYRVPGIGMNAINDGLLLDCSIDLVIRDAIPTHPNLHQIIAAIYEAKRKTTIGQLLDGQTAGGGNISWARYKQLVEHKTSHYTFYCPLQMAMLMGDVVGGLREIKTIAYDLGYLFQAKDDYLDCFVDEGLTGKTSTDIAEGKCSWIGCSTLDKLKGEPKLKKVFEECYGKNDSKSVDICRTLIGDLKIDNQFHEFEKMMVKKLSNDIDNFSVNELKPILHDCLEQIVKPKGVDLAKEKRKIAANM</sequence>
<protein>
    <submittedName>
        <fullName evidence="2">Farnesyl pyrophosphate synthase</fullName>
    </submittedName>
</protein>
<accession>A0AC35U0T3</accession>